<dbReference type="Proteomes" id="UP000737555">
    <property type="component" value="Unassembled WGS sequence"/>
</dbReference>
<dbReference type="InterPro" id="IPR029044">
    <property type="entry name" value="Nucleotide-diphossugar_trans"/>
</dbReference>
<feature type="transmembrane region" description="Helical" evidence="1">
    <location>
        <begin position="323"/>
        <end position="342"/>
    </location>
</feature>
<name>A0A8T7H1C7_9EURY</name>
<keyword evidence="1" id="KW-1133">Transmembrane helix</keyword>
<protein>
    <submittedName>
        <fullName evidence="3">Glycosyltransferase family 2 protein</fullName>
    </submittedName>
</protein>
<dbReference type="CDD" id="cd04179">
    <property type="entry name" value="DPM_DPG-synthase_like"/>
    <property type="match status" value="1"/>
</dbReference>
<gene>
    <name evidence="3" type="ORF">HQQ74_02025</name>
</gene>
<dbReference type="PANTHER" id="PTHR48090:SF7">
    <property type="entry name" value="RFBJ PROTEIN"/>
    <property type="match status" value="1"/>
</dbReference>
<keyword evidence="1" id="KW-0812">Transmembrane</keyword>
<feature type="domain" description="Glycosyltransferase 2-like" evidence="2">
    <location>
        <begin position="103"/>
        <end position="221"/>
    </location>
</feature>
<evidence type="ECO:0000313" key="4">
    <source>
        <dbReference type="Proteomes" id="UP000737555"/>
    </source>
</evidence>
<evidence type="ECO:0000313" key="3">
    <source>
        <dbReference type="EMBL" id="NQS77492.1"/>
    </source>
</evidence>
<feature type="transmembrane region" description="Helical" evidence="1">
    <location>
        <begin position="362"/>
        <end position="380"/>
    </location>
</feature>
<comment type="caution">
    <text evidence="3">The sequence shown here is derived from an EMBL/GenBank/DDBJ whole genome shotgun (WGS) entry which is preliminary data.</text>
</comment>
<dbReference type="Gene3D" id="3.90.550.10">
    <property type="entry name" value="Spore Coat Polysaccharide Biosynthesis Protein SpsA, Chain A"/>
    <property type="match status" value="1"/>
</dbReference>
<proteinExistence type="predicted"/>
<organism evidence="3 4">
    <name type="scientific">Methanoculleus bourgensis</name>
    <dbReference type="NCBI Taxonomy" id="83986"/>
    <lineage>
        <taxon>Archaea</taxon>
        <taxon>Methanobacteriati</taxon>
        <taxon>Methanobacteriota</taxon>
        <taxon>Stenosarchaea group</taxon>
        <taxon>Methanomicrobia</taxon>
        <taxon>Methanomicrobiales</taxon>
        <taxon>Methanomicrobiaceae</taxon>
        <taxon>Methanoculleus</taxon>
    </lineage>
</organism>
<dbReference type="SUPFAM" id="SSF53448">
    <property type="entry name" value="Nucleotide-diphospho-sugar transferases"/>
    <property type="match status" value="1"/>
</dbReference>
<accession>A0A8T7H1C7</accession>
<evidence type="ECO:0000259" key="2">
    <source>
        <dbReference type="Pfam" id="PF00535"/>
    </source>
</evidence>
<dbReference type="Pfam" id="PF00535">
    <property type="entry name" value="Glycos_transf_2"/>
    <property type="match status" value="1"/>
</dbReference>
<dbReference type="InterPro" id="IPR050256">
    <property type="entry name" value="Glycosyltransferase_2"/>
</dbReference>
<dbReference type="EMBL" id="JABMJE010000015">
    <property type="protein sequence ID" value="NQS77492.1"/>
    <property type="molecule type" value="Genomic_DNA"/>
</dbReference>
<keyword evidence="1" id="KW-0472">Membrane</keyword>
<dbReference type="InterPro" id="IPR001173">
    <property type="entry name" value="Glyco_trans_2-like"/>
</dbReference>
<dbReference type="AlphaFoldDB" id="A0A8T7H1C7"/>
<evidence type="ECO:0000256" key="1">
    <source>
        <dbReference type="SAM" id="Phobius"/>
    </source>
</evidence>
<dbReference type="PANTHER" id="PTHR48090">
    <property type="entry name" value="UNDECAPRENYL-PHOSPHATE 4-DEOXY-4-FORMAMIDO-L-ARABINOSE TRANSFERASE-RELATED"/>
    <property type="match status" value="1"/>
</dbReference>
<reference evidence="3" key="1">
    <citation type="submission" date="2020-05" db="EMBL/GenBank/DDBJ databases">
        <title>The first insight into the ecology of ammonia-tolerant syntrophic propionate oxidizing bacteria.</title>
        <authorList>
            <person name="Singh A."/>
            <person name="Schnurer A."/>
            <person name="Westerholm M."/>
        </authorList>
    </citation>
    <scope>NUCLEOTIDE SEQUENCE</scope>
    <source>
        <strain evidence="3">MAG54</strain>
    </source>
</reference>
<sequence>MYDKDPVLARLSAHLEGWFIKETAVSVPQRLNAGNDRWLKEHISYTLDQENPICVSVFHSEVQGQIKPLQVPASGEYQRMVNETAESSTTRPTRSGYRRTLAAIPCFNEEIAIGSVVLMARSHADEVLVIDDGCTDSTAKVARDAGATVVSHGARMGKGRGIKSALGYAVEHNYDCLVFIDGDGQHNPNEIPNLIEPILSDVADFVIGFRTFDQMPAYRRFGRAVLDIATSNGSSVTDSQCGFRAMNRRAMESMLTTLRRDDFSTESEMLQIAQERDLRIGETPINCKYGDFDTSTMNPVSHGLEVLGSIFWFTVEKKPLMRMGLPGLGAMFIGIFLLLQYLQEFNATGLFPIRGCMLASLFLIPGAIALVVGLILALVVRVRE</sequence>